<evidence type="ECO:0000313" key="2">
    <source>
        <dbReference type="EMBL" id="GCE45069.1"/>
    </source>
</evidence>
<dbReference type="EMBL" id="BHYM01000147">
    <property type="protein sequence ID" value="GCE45069.1"/>
    <property type="molecule type" value="Genomic_DNA"/>
</dbReference>
<name>A0A402CNG1_RHOWR</name>
<evidence type="ECO:0000256" key="1">
    <source>
        <dbReference type="SAM" id="MobiDB-lite"/>
    </source>
</evidence>
<gene>
    <name evidence="2" type="ORF">Rhow_001084</name>
</gene>
<protein>
    <submittedName>
        <fullName evidence="2">Uncharacterized protein</fullName>
    </submittedName>
</protein>
<reference evidence="2 3" key="1">
    <citation type="submission" date="2018-11" db="EMBL/GenBank/DDBJ databases">
        <title>Microbial catabolism of amino acid.</title>
        <authorList>
            <person name="Hibi M."/>
            <person name="Ogawa J."/>
        </authorList>
    </citation>
    <scope>NUCLEOTIDE SEQUENCE [LARGE SCALE GENOMIC DNA]</scope>
    <source>
        <strain evidence="2 3">C31-06</strain>
    </source>
</reference>
<dbReference type="AlphaFoldDB" id="A0A402CNG1"/>
<accession>A0A402CNG1</accession>
<evidence type="ECO:0000313" key="3">
    <source>
        <dbReference type="Proteomes" id="UP000287519"/>
    </source>
</evidence>
<comment type="caution">
    <text evidence="2">The sequence shown here is derived from an EMBL/GenBank/DDBJ whole genome shotgun (WGS) entry which is preliminary data.</text>
</comment>
<feature type="region of interest" description="Disordered" evidence="1">
    <location>
        <begin position="24"/>
        <end position="55"/>
    </location>
</feature>
<sequence>MLSLILHAFAAFIYLFVRSVGRRPPHFDSPSGPREEANATVCSRPAPARWSQWAE</sequence>
<proteinExistence type="predicted"/>
<organism evidence="2 3">
    <name type="scientific">Rhodococcus wratislaviensis</name>
    <name type="common">Tsukamurella wratislaviensis</name>
    <dbReference type="NCBI Taxonomy" id="44752"/>
    <lineage>
        <taxon>Bacteria</taxon>
        <taxon>Bacillati</taxon>
        <taxon>Actinomycetota</taxon>
        <taxon>Actinomycetes</taxon>
        <taxon>Mycobacteriales</taxon>
        <taxon>Nocardiaceae</taxon>
        <taxon>Rhodococcus</taxon>
    </lineage>
</organism>
<dbReference type="Proteomes" id="UP000287519">
    <property type="component" value="Unassembled WGS sequence"/>
</dbReference>
<keyword evidence="3" id="KW-1185">Reference proteome</keyword>